<feature type="chain" id="PRO_5008404933" evidence="1">
    <location>
        <begin position="21"/>
        <end position="92"/>
    </location>
</feature>
<dbReference type="EnsemblMetazoa" id="GPPI032492-RA">
    <property type="protein sequence ID" value="GPPI032492-PA"/>
    <property type="gene ID" value="GPPI032492"/>
</dbReference>
<dbReference type="Proteomes" id="UP000092460">
    <property type="component" value="Unassembled WGS sequence"/>
</dbReference>
<sequence length="92" mass="10566">MIQRIVNFLIVLTFSCQTKASESVDFLNVWPNDFNDAILKESLYNNGQDIRRKTRSAHIMVAVELLAIKKSIQMKHNFLLLTTNNESALRKG</sequence>
<keyword evidence="1" id="KW-0732">Signal</keyword>
<evidence type="ECO:0000256" key="1">
    <source>
        <dbReference type="SAM" id="SignalP"/>
    </source>
</evidence>
<dbReference type="PROSITE" id="PS51257">
    <property type="entry name" value="PROKAR_LIPOPROTEIN"/>
    <property type="match status" value="1"/>
</dbReference>
<dbReference type="AlphaFoldDB" id="A0A1B0BJX4"/>
<evidence type="ECO:0000313" key="3">
    <source>
        <dbReference type="Proteomes" id="UP000092460"/>
    </source>
</evidence>
<dbReference type="EMBL" id="JXJN01015676">
    <property type="status" value="NOT_ANNOTATED_CDS"/>
    <property type="molecule type" value="Genomic_DNA"/>
</dbReference>
<protein>
    <submittedName>
        <fullName evidence="2">Uncharacterized protein</fullName>
    </submittedName>
</protein>
<evidence type="ECO:0000313" key="2">
    <source>
        <dbReference type="EnsemblMetazoa" id="GPPI032492-PA"/>
    </source>
</evidence>
<organism evidence="2 3">
    <name type="scientific">Glossina palpalis gambiensis</name>
    <dbReference type="NCBI Taxonomy" id="67801"/>
    <lineage>
        <taxon>Eukaryota</taxon>
        <taxon>Metazoa</taxon>
        <taxon>Ecdysozoa</taxon>
        <taxon>Arthropoda</taxon>
        <taxon>Hexapoda</taxon>
        <taxon>Insecta</taxon>
        <taxon>Pterygota</taxon>
        <taxon>Neoptera</taxon>
        <taxon>Endopterygota</taxon>
        <taxon>Diptera</taxon>
        <taxon>Brachycera</taxon>
        <taxon>Muscomorpha</taxon>
        <taxon>Hippoboscoidea</taxon>
        <taxon>Glossinidae</taxon>
        <taxon>Glossina</taxon>
    </lineage>
</organism>
<reference evidence="3" key="1">
    <citation type="submission" date="2015-01" db="EMBL/GenBank/DDBJ databases">
        <authorList>
            <person name="Aksoy S."/>
            <person name="Warren W."/>
            <person name="Wilson R.K."/>
        </authorList>
    </citation>
    <scope>NUCLEOTIDE SEQUENCE [LARGE SCALE GENOMIC DNA]</scope>
    <source>
        <strain evidence="3">IAEA</strain>
    </source>
</reference>
<dbReference type="VEuPathDB" id="VectorBase:GPPI032492"/>
<feature type="signal peptide" evidence="1">
    <location>
        <begin position="1"/>
        <end position="20"/>
    </location>
</feature>
<name>A0A1B0BJX4_9MUSC</name>
<reference evidence="2" key="2">
    <citation type="submission" date="2020-05" db="UniProtKB">
        <authorList>
            <consortium name="EnsemblMetazoa"/>
        </authorList>
    </citation>
    <scope>IDENTIFICATION</scope>
    <source>
        <strain evidence="2">IAEA</strain>
    </source>
</reference>
<keyword evidence="3" id="KW-1185">Reference proteome</keyword>
<proteinExistence type="predicted"/>
<accession>A0A1B0BJX4</accession>